<evidence type="ECO:0000313" key="2">
    <source>
        <dbReference type="EMBL" id="SNT59362.1"/>
    </source>
</evidence>
<feature type="region of interest" description="Disordered" evidence="1">
    <location>
        <begin position="105"/>
        <end position="143"/>
    </location>
</feature>
<evidence type="ECO:0000256" key="1">
    <source>
        <dbReference type="SAM" id="MobiDB-lite"/>
    </source>
</evidence>
<protein>
    <submittedName>
        <fullName evidence="2">Polyhydroxyalkanoate synthesis regulator phasin</fullName>
    </submittedName>
</protein>
<dbReference type="EMBL" id="FZOD01000072">
    <property type="protein sequence ID" value="SNT59362.1"/>
    <property type="molecule type" value="Genomic_DNA"/>
</dbReference>
<sequence>MAFEALRGYVREVTGLTEMTTNRAHAIVRDLLTSGEAGLSQIPDQVDKLARELVAVSKANRREIEEIIKAEVSSLFDMLDLARAEEVDRLRSRVAELEARLATVEATSDAGSDTVRESTGKAARAPRARGTAKTVKSTSGGGA</sequence>
<gene>
    <name evidence="2" type="ORF">SAMN05216276_107244</name>
</gene>
<proteinExistence type="predicted"/>
<feature type="compositionally biased region" description="Polar residues" evidence="1">
    <location>
        <begin position="134"/>
        <end position="143"/>
    </location>
</feature>
<dbReference type="AlphaFoldDB" id="A0A239NXE0"/>
<dbReference type="Proteomes" id="UP000198282">
    <property type="component" value="Unassembled WGS sequence"/>
</dbReference>
<accession>A0A239NXE0</accession>
<reference evidence="2 3" key="1">
    <citation type="submission" date="2017-06" db="EMBL/GenBank/DDBJ databases">
        <authorList>
            <person name="Kim H.J."/>
            <person name="Triplett B.A."/>
        </authorList>
    </citation>
    <scope>NUCLEOTIDE SEQUENCE [LARGE SCALE GENOMIC DNA]</scope>
    <source>
        <strain evidence="2 3">CGMCC 4.2132</strain>
    </source>
</reference>
<evidence type="ECO:0000313" key="3">
    <source>
        <dbReference type="Proteomes" id="UP000198282"/>
    </source>
</evidence>
<name>A0A239NXE0_9ACTN</name>
<organism evidence="2 3">
    <name type="scientific">Streptosporangium subroseum</name>
    <dbReference type="NCBI Taxonomy" id="106412"/>
    <lineage>
        <taxon>Bacteria</taxon>
        <taxon>Bacillati</taxon>
        <taxon>Actinomycetota</taxon>
        <taxon>Actinomycetes</taxon>
        <taxon>Streptosporangiales</taxon>
        <taxon>Streptosporangiaceae</taxon>
        <taxon>Streptosporangium</taxon>
    </lineage>
</organism>
<keyword evidence="3" id="KW-1185">Reference proteome</keyword>